<dbReference type="InterPro" id="IPR018369">
    <property type="entry name" value="Chaprnonin_Cpn10_CS"/>
</dbReference>
<name>A0A0L6TW88_9FIRM</name>
<keyword evidence="2 3" id="KW-0143">Chaperone</keyword>
<dbReference type="GO" id="GO:0046872">
    <property type="term" value="F:metal ion binding"/>
    <property type="evidence" value="ECO:0007669"/>
    <property type="project" value="TreeGrafter"/>
</dbReference>
<dbReference type="Proteomes" id="UP000036873">
    <property type="component" value="Unassembled WGS sequence"/>
</dbReference>
<dbReference type="GO" id="GO:0005737">
    <property type="term" value="C:cytoplasm"/>
    <property type="evidence" value="ECO:0007669"/>
    <property type="project" value="UniProtKB-SubCell"/>
</dbReference>
<dbReference type="GO" id="GO:0051082">
    <property type="term" value="F:unfolded protein binding"/>
    <property type="evidence" value="ECO:0007669"/>
    <property type="project" value="TreeGrafter"/>
</dbReference>
<evidence type="ECO:0000313" key="6">
    <source>
        <dbReference type="Proteomes" id="UP000036873"/>
    </source>
</evidence>
<dbReference type="PROSITE" id="PS00681">
    <property type="entry name" value="CHAPERONINS_CPN10"/>
    <property type="match status" value="1"/>
</dbReference>
<evidence type="ECO:0000256" key="2">
    <source>
        <dbReference type="ARBA" id="ARBA00023186"/>
    </source>
</evidence>
<dbReference type="NCBIfam" id="NF001534">
    <property type="entry name" value="PRK00364.2-5"/>
    <property type="match status" value="1"/>
</dbReference>
<comment type="subcellular location">
    <subcellularLocation>
        <location evidence="3">Cytoplasm</location>
    </subcellularLocation>
</comment>
<dbReference type="PRINTS" id="PR00297">
    <property type="entry name" value="CHAPERONIN10"/>
</dbReference>
<evidence type="ECO:0000256" key="3">
    <source>
        <dbReference type="HAMAP-Rule" id="MF_00580"/>
    </source>
</evidence>
<dbReference type="PANTHER" id="PTHR10772:SF58">
    <property type="entry name" value="CO-CHAPERONIN GROES"/>
    <property type="match status" value="1"/>
</dbReference>
<dbReference type="OrthoDB" id="9806791at2"/>
<dbReference type="GO" id="GO:0044183">
    <property type="term" value="F:protein folding chaperone"/>
    <property type="evidence" value="ECO:0007669"/>
    <property type="project" value="InterPro"/>
</dbReference>
<dbReference type="FunFam" id="2.30.33.40:FF:000001">
    <property type="entry name" value="10 kDa chaperonin"/>
    <property type="match status" value="1"/>
</dbReference>
<dbReference type="InterPro" id="IPR011032">
    <property type="entry name" value="GroES-like_sf"/>
</dbReference>
<dbReference type="SUPFAM" id="SSF50129">
    <property type="entry name" value="GroES-like"/>
    <property type="match status" value="1"/>
</dbReference>
<comment type="function">
    <text evidence="3 4">Together with the chaperonin GroEL, plays an essential role in assisting protein folding. The GroEL-GroES system forms a nano-cage that allows encapsulation of the non-native substrate proteins and provides a physical environment optimized to promote and accelerate protein folding. GroES binds to the apical surface of the GroEL ring, thereby capping the opening of the GroEL channel.</text>
</comment>
<organism evidence="5 6">
    <name type="scientific">Acetobacterium bakii</name>
    <dbReference type="NCBI Taxonomy" id="52689"/>
    <lineage>
        <taxon>Bacteria</taxon>
        <taxon>Bacillati</taxon>
        <taxon>Bacillota</taxon>
        <taxon>Clostridia</taxon>
        <taxon>Eubacteriales</taxon>
        <taxon>Eubacteriaceae</taxon>
        <taxon>Acetobacterium</taxon>
    </lineage>
</organism>
<dbReference type="Gene3D" id="2.30.33.40">
    <property type="entry name" value="GroES chaperonin"/>
    <property type="match status" value="1"/>
</dbReference>
<keyword evidence="6" id="KW-1185">Reference proteome</keyword>
<dbReference type="AlphaFoldDB" id="A0A0L6TW88"/>
<protein>
    <recommendedName>
        <fullName evidence="3">Co-chaperonin GroES</fullName>
    </recommendedName>
    <alternativeName>
        <fullName evidence="3">10 kDa chaperonin</fullName>
    </alternativeName>
    <alternativeName>
        <fullName evidence="3">Chaperonin-10</fullName>
        <shortName evidence="3">Cpn10</shortName>
    </alternativeName>
</protein>
<dbReference type="NCBIfam" id="NF001531">
    <property type="entry name" value="PRK00364.2-2"/>
    <property type="match status" value="1"/>
</dbReference>
<dbReference type="InterPro" id="IPR020818">
    <property type="entry name" value="Chaperonin_GroES"/>
</dbReference>
<dbReference type="GO" id="GO:0051087">
    <property type="term" value="F:protein-folding chaperone binding"/>
    <property type="evidence" value="ECO:0007669"/>
    <property type="project" value="TreeGrafter"/>
</dbReference>
<dbReference type="HAMAP" id="MF_00580">
    <property type="entry name" value="CH10"/>
    <property type="match status" value="1"/>
</dbReference>
<dbReference type="SMART" id="SM00883">
    <property type="entry name" value="Cpn10"/>
    <property type="match status" value="1"/>
</dbReference>
<dbReference type="GO" id="GO:0005524">
    <property type="term" value="F:ATP binding"/>
    <property type="evidence" value="ECO:0007669"/>
    <property type="project" value="InterPro"/>
</dbReference>
<dbReference type="STRING" id="52689.AKG39_17135"/>
<keyword evidence="3" id="KW-0963">Cytoplasm</keyword>
<accession>A0A0L6TW88</accession>
<reference evidence="6" key="1">
    <citation type="submission" date="2015-07" db="EMBL/GenBank/DDBJ databases">
        <title>Draft genome sequence of Acetobacterium bakii DSM 8293, a potential psychrophilic chemical producer through syngas fermentation.</title>
        <authorList>
            <person name="Song Y."/>
            <person name="Hwang S."/>
            <person name="Cho B.-K."/>
        </authorList>
    </citation>
    <scope>NUCLEOTIDE SEQUENCE [LARGE SCALE GENOMIC DNA]</scope>
    <source>
        <strain evidence="6">DSM 8239</strain>
    </source>
</reference>
<evidence type="ECO:0000313" key="5">
    <source>
        <dbReference type="EMBL" id="KNZ40531.1"/>
    </source>
</evidence>
<comment type="subunit">
    <text evidence="3">Heptamer of 7 subunits arranged in a ring. Interacts with the chaperonin GroEL.</text>
</comment>
<comment type="similarity">
    <text evidence="1 3 4">Belongs to the GroES chaperonin family.</text>
</comment>
<gene>
    <name evidence="3" type="primary">groES</name>
    <name evidence="3" type="synonym">groS</name>
    <name evidence="5" type="ORF">AKG39_17135</name>
</gene>
<dbReference type="PATRIC" id="fig|52689.4.peg.2988"/>
<comment type="caution">
    <text evidence="5">The sequence shown here is derived from an EMBL/GenBank/DDBJ whole genome shotgun (WGS) entry which is preliminary data.</text>
</comment>
<dbReference type="Pfam" id="PF00166">
    <property type="entry name" value="Cpn10"/>
    <property type="match status" value="1"/>
</dbReference>
<evidence type="ECO:0000256" key="1">
    <source>
        <dbReference type="ARBA" id="ARBA00006975"/>
    </source>
</evidence>
<dbReference type="InterPro" id="IPR037124">
    <property type="entry name" value="Chaperonin_GroES_sf"/>
</dbReference>
<dbReference type="PANTHER" id="PTHR10772">
    <property type="entry name" value="10 KDA HEAT SHOCK PROTEIN"/>
    <property type="match status" value="1"/>
</dbReference>
<sequence length="94" mass="10090">MSLRPLGDKVVIKVKAEEVTTLGGIVLPGSAQEKPQQGKVIAVGTGEIIDGKKVPLDVKVDDEVIYAKYSGSEVKIGEEEYLIIRQADILAIVE</sequence>
<dbReference type="EMBL" id="LGYO01000053">
    <property type="protein sequence ID" value="KNZ40531.1"/>
    <property type="molecule type" value="Genomic_DNA"/>
</dbReference>
<dbReference type="CDD" id="cd00320">
    <property type="entry name" value="cpn10"/>
    <property type="match status" value="1"/>
</dbReference>
<evidence type="ECO:0000256" key="4">
    <source>
        <dbReference type="RuleBase" id="RU000535"/>
    </source>
</evidence>
<proteinExistence type="inferred from homology"/>
<dbReference type="RefSeq" id="WP_050741619.1">
    <property type="nucleotide sequence ID" value="NZ_LGYO01000053.1"/>
</dbReference>